<dbReference type="PANTHER" id="PTHR33908:SF3">
    <property type="entry name" value="UNDECAPRENYL PHOSPHATE-ALPHA-4-AMINO-4-DEOXY-L-ARABINOSE ARABINOSYL TRANSFERASE"/>
    <property type="match status" value="1"/>
</dbReference>
<evidence type="ECO:0000256" key="4">
    <source>
        <dbReference type="ARBA" id="ARBA00022679"/>
    </source>
</evidence>
<dbReference type="EMBL" id="UOFH01000336">
    <property type="protein sequence ID" value="VAW66121.1"/>
    <property type="molecule type" value="Genomic_DNA"/>
</dbReference>
<keyword evidence="6 8" id="KW-1133">Transmembrane helix</keyword>
<dbReference type="PANTHER" id="PTHR33908">
    <property type="entry name" value="MANNOSYLTRANSFERASE YKCB-RELATED"/>
    <property type="match status" value="1"/>
</dbReference>
<dbReference type="InterPro" id="IPR050297">
    <property type="entry name" value="LipidA_mod_glycosyltrf_83"/>
</dbReference>
<dbReference type="GO" id="GO:0010041">
    <property type="term" value="P:response to iron(III) ion"/>
    <property type="evidence" value="ECO:0007669"/>
    <property type="project" value="TreeGrafter"/>
</dbReference>
<evidence type="ECO:0000256" key="7">
    <source>
        <dbReference type="ARBA" id="ARBA00023136"/>
    </source>
</evidence>
<feature type="domain" description="ArnT-like N-terminal" evidence="9">
    <location>
        <begin position="28"/>
        <end position="241"/>
    </location>
</feature>
<feature type="transmembrane region" description="Helical" evidence="8">
    <location>
        <begin position="116"/>
        <end position="137"/>
    </location>
</feature>
<evidence type="ECO:0000256" key="5">
    <source>
        <dbReference type="ARBA" id="ARBA00022692"/>
    </source>
</evidence>
<dbReference type="AlphaFoldDB" id="A0A3B0XEK9"/>
<organism evidence="10">
    <name type="scientific">hydrothermal vent metagenome</name>
    <dbReference type="NCBI Taxonomy" id="652676"/>
    <lineage>
        <taxon>unclassified sequences</taxon>
        <taxon>metagenomes</taxon>
        <taxon>ecological metagenomes</taxon>
    </lineage>
</organism>
<keyword evidence="2" id="KW-1003">Cell membrane</keyword>
<dbReference type="InterPro" id="IPR003342">
    <property type="entry name" value="ArnT-like_N"/>
</dbReference>
<gene>
    <name evidence="10" type="ORF">MNBD_GAMMA08-2383</name>
</gene>
<comment type="subcellular location">
    <subcellularLocation>
        <location evidence="1">Cell membrane</location>
        <topology evidence="1">Multi-pass membrane protein</topology>
    </subcellularLocation>
</comment>
<name>A0A3B0XEK9_9ZZZZ</name>
<dbReference type="GO" id="GO:0016763">
    <property type="term" value="F:pentosyltransferase activity"/>
    <property type="evidence" value="ECO:0007669"/>
    <property type="project" value="TreeGrafter"/>
</dbReference>
<feature type="transmembrane region" description="Helical" evidence="8">
    <location>
        <begin position="210"/>
        <end position="229"/>
    </location>
</feature>
<feature type="transmembrane region" description="Helical" evidence="8">
    <location>
        <begin position="332"/>
        <end position="352"/>
    </location>
</feature>
<evidence type="ECO:0000259" key="9">
    <source>
        <dbReference type="Pfam" id="PF02366"/>
    </source>
</evidence>
<feature type="transmembrane region" description="Helical" evidence="8">
    <location>
        <begin position="271"/>
        <end position="290"/>
    </location>
</feature>
<keyword evidence="3" id="KW-0328">Glycosyltransferase</keyword>
<sequence length="493" mass="56408">MSGLLTSQHRRWLWLALLSVLGVRLLSLGTYSLQDTTEARYAEISRIMLETQNWVTPQFDYGIPFWGKPPLATWLSAGSFQLFGVNEFAARFPSLILAIIILVAVYTLAKRQRDSDFALIACYILASGILFFIAAGAVIMDTALVTGISLAMISFWLAMKTEKQKWGYLFFIGLSVGLLSKGPLTFVLVGFPIFLWMLWQRNFLQVWQRIPWLSGGILMLAISLPWYILAELRTPGFIDYFIVGEHWKRFTVTGWQGDLYGSAHAKMRGTIWLYAVLAFLPWSLFLPLLLRKKFKLVKKVIANDKSWLVYLGLWAVTPILFFSFAGNILATYALPAMIPLSILAAEIFSLSFVSKGEYDGRYKSPSTKSFQWLFYTGILVPILIVVAITLQNKNQIPEKSQKELLIAYQKEKIATDSQLIYLIKRPFSAQYYSQGKAIETKTWGKISPYLEDEKRDYFVVKNRELKNMPDNIKKVLTNTGEYNGYYLFIENEK</sequence>
<keyword evidence="7 8" id="KW-0472">Membrane</keyword>
<feature type="transmembrane region" description="Helical" evidence="8">
    <location>
        <begin position="372"/>
        <end position="390"/>
    </location>
</feature>
<proteinExistence type="predicted"/>
<evidence type="ECO:0000256" key="6">
    <source>
        <dbReference type="ARBA" id="ARBA00022989"/>
    </source>
</evidence>
<feature type="transmembrane region" description="Helical" evidence="8">
    <location>
        <begin position="166"/>
        <end position="198"/>
    </location>
</feature>
<feature type="transmembrane region" description="Helical" evidence="8">
    <location>
        <begin position="12"/>
        <end position="33"/>
    </location>
</feature>
<dbReference type="GO" id="GO:0000030">
    <property type="term" value="F:mannosyltransferase activity"/>
    <property type="evidence" value="ECO:0007669"/>
    <property type="project" value="InterPro"/>
</dbReference>
<accession>A0A3B0XEK9</accession>
<protein>
    <submittedName>
        <fullName evidence="10">Polymyxin resistance protein ArnT, undecaprenyl phosphate-alpha-L-Ara4N transferase Melittin resistance protein PqaB</fullName>
    </submittedName>
</protein>
<evidence type="ECO:0000256" key="3">
    <source>
        <dbReference type="ARBA" id="ARBA00022676"/>
    </source>
</evidence>
<feature type="transmembrane region" description="Helical" evidence="8">
    <location>
        <begin position="306"/>
        <end position="325"/>
    </location>
</feature>
<reference evidence="10" key="1">
    <citation type="submission" date="2018-06" db="EMBL/GenBank/DDBJ databases">
        <authorList>
            <person name="Zhirakovskaya E."/>
        </authorList>
    </citation>
    <scope>NUCLEOTIDE SEQUENCE</scope>
</reference>
<evidence type="ECO:0000256" key="1">
    <source>
        <dbReference type="ARBA" id="ARBA00004651"/>
    </source>
</evidence>
<feature type="transmembrane region" description="Helical" evidence="8">
    <location>
        <begin position="143"/>
        <end position="159"/>
    </location>
</feature>
<evidence type="ECO:0000256" key="8">
    <source>
        <dbReference type="SAM" id="Phobius"/>
    </source>
</evidence>
<dbReference type="GO" id="GO:0005886">
    <property type="term" value="C:plasma membrane"/>
    <property type="evidence" value="ECO:0007669"/>
    <property type="project" value="UniProtKB-SubCell"/>
</dbReference>
<keyword evidence="4 10" id="KW-0808">Transferase</keyword>
<dbReference type="GO" id="GO:0008610">
    <property type="term" value="P:lipid biosynthetic process"/>
    <property type="evidence" value="ECO:0007669"/>
    <property type="project" value="UniProtKB-ARBA"/>
</dbReference>
<evidence type="ECO:0000313" key="10">
    <source>
        <dbReference type="EMBL" id="VAW66121.1"/>
    </source>
</evidence>
<evidence type="ECO:0000256" key="2">
    <source>
        <dbReference type="ARBA" id="ARBA00022475"/>
    </source>
</evidence>
<dbReference type="Pfam" id="PF02366">
    <property type="entry name" value="PMT"/>
    <property type="match status" value="1"/>
</dbReference>
<dbReference type="GO" id="GO:0006493">
    <property type="term" value="P:protein O-linked glycosylation"/>
    <property type="evidence" value="ECO:0007669"/>
    <property type="project" value="InterPro"/>
</dbReference>
<keyword evidence="5 8" id="KW-0812">Transmembrane</keyword>
<feature type="transmembrane region" description="Helical" evidence="8">
    <location>
        <begin position="88"/>
        <end position="109"/>
    </location>
</feature>